<evidence type="ECO:0000313" key="2">
    <source>
        <dbReference type="Ensembl" id="ENSNGAP00000009717.1"/>
    </source>
</evidence>
<reference evidence="2" key="2">
    <citation type="submission" date="2025-09" db="UniProtKB">
        <authorList>
            <consortium name="Ensembl"/>
        </authorList>
    </citation>
    <scope>IDENTIFICATION</scope>
</reference>
<dbReference type="GeneTree" id="ENSGT00640000091672"/>
<feature type="region of interest" description="Disordered" evidence="1">
    <location>
        <begin position="54"/>
        <end position="88"/>
    </location>
</feature>
<sequence length="164" mass="18100">MVFAGGQQARDRRGLVYVTRFASHPAGVWQLSGRAPGGGGPGLAAHAVQEQRKEAAKTGAPGELRTSAQSRDPAAAASAAFHQRKLGEQSRQELAEGAGLIQKDAAKKFDFPIPLHEASKIMKKRKKVWKKVYKVIARMIAENERYRLRLRCQNLSNEIQINTR</sequence>
<dbReference type="AlphaFoldDB" id="A0A8C6W5N8"/>
<dbReference type="Proteomes" id="UP000694381">
    <property type="component" value="Unassembled WGS sequence"/>
</dbReference>
<accession>A0A8C6W5N8</accession>
<dbReference type="PANTHER" id="PTHR38655:SF1">
    <property type="entry name" value="SIMILAR TO RIKEN CDNA 4930524B15"/>
    <property type="match status" value="1"/>
</dbReference>
<evidence type="ECO:0000313" key="3">
    <source>
        <dbReference type="Proteomes" id="UP000694381"/>
    </source>
</evidence>
<dbReference type="Pfam" id="PF15730">
    <property type="entry name" value="DUF4680"/>
    <property type="match status" value="1"/>
</dbReference>
<keyword evidence="3" id="KW-1185">Reference proteome</keyword>
<evidence type="ECO:0000256" key="1">
    <source>
        <dbReference type="SAM" id="MobiDB-lite"/>
    </source>
</evidence>
<protein>
    <submittedName>
        <fullName evidence="2">RIKEN cDNA 4930524B15 gene</fullName>
    </submittedName>
</protein>
<proteinExistence type="predicted"/>
<organism evidence="2 3">
    <name type="scientific">Nannospalax galili</name>
    <name type="common">Northern Israeli blind subterranean mole rat</name>
    <name type="synonym">Spalax galili</name>
    <dbReference type="NCBI Taxonomy" id="1026970"/>
    <lineage>
        <taxon>Eukaryota</taxon>
        <taxon>Metazoa</taxon>
        <taxon>Chordata</taxon>
        <taxon>Craniata</taxon>
        <taxon>Vertebrata</taxon>
        <taxon>Euteleostomi</taxon>
        <taxon>Mammalia</taxon>
        <taxon>Eutheria</taxon>
        <taxon>Euarchontoglires</taxon>
        <taxon>Glires</taxon>
        <taxon>Rodentia</taxon>
        <taxon>Myomorpha</taxon>
        <taxon>Muroidea</taxon>
        <taxon>Spalacidae</taxon>
        <taxon>Spalacinae</taxon>
        <taxon>Nannospalax</taxon>
    </lineage>
</organism>
<dbReference type="InterPro" id="IPR031464">
    <property type="entry name" value="DUF4680"/>
</dbReference>
<feature type="compositionally biased region" description="Low complexity" evidence="1">
    <location>
        <begin position="67"/>
        <end position="80"/>
    </location>
</feature>
<dbReference type="OMA" id="GAGCRQE"/>
<reference evidence="2" key="1">
    <citation type="submission" date="2025-08" db="UniProtKB">
        <authorList>
            <consortium name="Ensembl"/>
        </authorList>
    </citation>
    <scope>IDENTIFICATION</scope>
</reference>
<dbReference type="Ensembl" id="ENSNGAT00000015233.1">
    <property type="protein sequence ID" value="ENSNGAP00000009717.1"/>
    <property type="gene ID" value="ENSNGAG00000012324.1"/>
</dbReference>
<name>A0A8C6W5N8_NANGA</name>
<dbReference type="PANTHER" id="PTHR38655">
    <property type="entry name" value="SIMILAR TO RIKEN CDNA 4930524B15"/>
    <property type="match status" value="1"/>
</dbReference>